<dbReference type="Proteomes" id="UP000001219">
    <property type="component" value="Chromosome"/>
</dbReference>
<evidence type="ECO:0000256" key="1">
    <source>
        <dbReference type="SAM" id="SignalP"/>
    </source>
</evidence>
<reference evidence="3" key="1">
    <citation type="submission" date="2009-10" db="EMBL/GenBank/DDBJ databases">
        <title>The complete chromosome of Gordonia bronchialis DSM 43247.</title>
        <authorList>
            <consortium name="US DOE Joint Genome Institute (JGI-PGF)"/>
            <person name="Lucas S."/>
            <person name="Copeland A."/>
            <person name="Lapidus A."/>
            <person name="Glavina del Rio T."/>
            <person name="Dalin E."/>
            <person name="Tice H."/>
            <person name="Bruce D."/>
            <person name="Goodwin L."/>
            <person name="Pitluck S."/>
            <person name="Kyrpides N."/>
            <person name="Mavromatis K."/>
            <person name="Ivanova N."/>
            <person name="Ovchinnikova G."/>
            <person name="Saunders E."/>
            <person name="Brettin T."/>
            <person name="Detter J.C."/>
            <person name="Han C."/>
            <person name="Larimer F."/>
            <person name="Land M."/>
            <person name="Hauser L."/>
            <person name="Markowitz V."/>
            <person name="Cheng J.-F."/>
            <person name="Hugenholtz P."/>
            <person name="Woyke T."/>
            <person name="Wu D."/>
            <person name="Jando M."/>
            <person name="Schneider S."/>
            <person name="Goeker M."/>
            <person name="Klenk H.-P."/>
            <person name="Eisen J.A."/>
        </authorList>
    </citation>
    <scope>NUCLEOTIDE SEQUENCE [LARGE SCALE GENOMIC DNA]</scope>
    <source>
        <strain evidence="3">ATCC 25592 / DSM 43247 / BCRC 13721 / JCM 3198 / KCTC 3076 / NBRC 16047 / NCTC 10667</strain>
    </source>
</reference>
<dbReference type="RefSeq" id="WP_012832208.1">
    <property type="nucleotide sequence ID" value="NC_013441.1"/>
</dbReference>
<dbReference type="OrthoDB" id="4557806at2"/>
<evidence type="ECO:0000313" key="3">
    <source>
        <dbReference type="Proteomes" id="UP000001219"/>
    </source>
</evidence>
<dbReference type="KEGG" id="gbr:Gbro_0273"/>
<organism evidence="2 3">
    <name type="scientific">Gordonia bronchialis (strain ATCC 25592 / DSM 43247 / BCRC 13721 / JCM 3198 / KCTC 3076 / NBRC 16047 / NCTC 10667)</name>
    <name type="common">Rhodococcus bronchialis</name>
    <dbReference type="NCBI Taxonomy" id="526226"/>
    <lineage>
        <taxon>Bacteria</taxon>
        <taxon>Bacillati</taxon>
        <taxon>Actinomycetota</taxon>
        <taxon>Actinomycetes</taxon>
        <taxon>Mycobacteriales</taxon>
        <taxon>Gordoniaceae</taxon>
        <taxon>Gordonia</taxon>
    </lineage>
</organism>
<protein>
    <recommendedName>
        <fullName evidence="4">Ig-like domain-containing protein</fullName>
    </recommendedName>
</protein>
<dbReference type="HOGENOM" id="CLU_1784126_0_0_11"/>
<accession>D0LC93</accession>
<dbReference type="PROSITE" id="PS51318">
    <property type="entry name" value="TAT"/>
    <property type="match status" value="1"/>
</dbReference>
<feature type="chain" id="PRO_5003011145" description="Ig-like domain-containing protein" evidence="1">
    <location>
        <begin position="34"/>
        <end position="145"/>
    </location>
</feature>
<evidence type="ECO:0008006" key="4">
    <source>
        <dbReference type="Google" id="ProtNLM"/>
    </source>
</evidence>
<keyword evidence="1" id="KW-0732">Signal</keyword>
<feature type="signal peptide" evidence="1">
    <location>
        <begin position="1"/>
        <end position="33"/>
    </location>
</feature>
<dbReference type="AlphaFoldDB" id="D0LC93"/>
<proteinExistence type="predicted"/>
<name>D0LC93_GORB4</name>
<keyword evidence="3" id="KW-1185">Reference proteome</keyword>
<sequence>MLGSSGRRVTLGAAVVAAALSIAGVAGLGTAHAAVGAPRIVDRSGFGSVGNGYGAGCTYVISVPISAKSAKTTVVAGRPGTRAAILYDQTPPAEAAKVTVWWTPPAAGRYRIIAGQVAQGGAKISRSILVDVKFGLNTGSSCLAV</sequence>
<evidence type="ECO:0000313" key="2">
    <source>
        <dbReference type="EMBL" id="ACY19617.1"/>
    </source>
</evidence>
<dbReference type="InterPro" id="IPR006311">
    <property type="entry name" value="TAT_signal"/>
</dbReference>
<dbReference type="EMBL" id="CP001802">
    <property type="protein sequence ID" value="ACY19617.1"/>
    <property type="molecule type" value="Genomic_DNA"/>
</dbReference>
<gene>
    <name evidence="2" type="ordered locus">Gbro_0273</name>
</gene>
<reference evidence="2 3" key="2">
    <citation type="journal article" date="2010" name="Stand. Genomic Sci.">
        <title>Complete genome sequence of Gordonia bronchialis type strain (3410).</title>
        <authorList>
            <person name="Ivanova N."/>
            <person name="Sikorski J."/>
            <person name="Jando M."/>
            <person name="Lapidus A."/>
            <person name="Nolan M."/>
            <person name="Lucas S."/>
            <person name="Del Rio T.G."/>
            <person name="Tice H."/>
            <person name="Copeland A."/>
            <person name="Cheng J.F."/>
            <person name="Chen F."/>
            <person name="Bruce D."/>
            <person name="Goodwin L."/>
            <person name="Pitluck S."/>
            <person name="Mavromatis K."/>
            <person name="Ovchinnikova G."/>
            <person name="Pati A."/>
            <person name="Chen A."/>
            <person name="Palaniappan K."/>
            <person name="Land M."/>
            <person name="Hauser L."/>
            <person name="Chang Y.J."/>
            <person name="Jeffries C.D."/>
            <person name="Chain P."/>
            <person name="Saunders E."/>
            <person name="Han C."/>
            <person name="Detter J.C."/>
            <person name="Brettin T."/>
            <person name="Rohde M."/>
            <person name="Goker M."/>
            <person name="Bristow J."/>
            <person name="Eisen J.A."/>
            <person name="Markowitz V."/>
            <person name="Hugenholtz P."/>
            <person name="Klenk H.P."/>
            <person name="Kyrpides N.C."/>
        </authorList>
    </citation>
    <scope>NUCLEOTIDE SEQUENCE [LARGE SCALE GENOMIC DNA]</scope>
    <source>
        <strain evidence="3">ATCC 25592 / DSM 43247 / BCRC 13721 / JCM 3198 / KCTC 3076 / NBRC 16047 / NCTC 10667</strain>
    </source>
</reference>